<accession>A0A3N4LUF0</accession>
<name>A0A3N4LUF0_9PEZI</name>
<dbReference type="Proteomes" id="UP000267821">
    <property type="component" value="Unassembled WGS sequence"/>
</dbReference>
<proteinExistence type="predicted"/>
<sequence>MPQFMRASLLSLPPEIKLEIFKHIYNDENLAPYSIIHPSLTPIVESFTFRNLTLDAETVREDMERYFPSEGGTRWWRRAAVKLVKYIVTLRVPGPVGPAEHREQVEELEGTIAGLNGYFTHAIENVFISLHDWERDASTGPYSYSLRKDIRLNIRTERGIPFHDGTLTTRYYRTLPGPNKTIPSLHLSSIPKLSCISSLSWNQSDYRLMDPTTIIHLAGKLGGELEELLLVDGLRQGQYAAGDIYGDTRGGLAQAITNNIHLLKRLRKLALHLLWVDAGNEQLSAISAIPPQSAGPKTSSQQGTNSNKNIKRNTYPTYEQPDPLSVALNRLSTASPNLTTFTLTGNFVIGAELFWPHSHELTLAGLRNDASGSGSNSRSILPPSPFWPNLERLCVELETRTSFPTLILALSMATRKQNMPKLSSVSINLYGDSTETYVQVCGLENAEKGQVHRREIGVELGRSWEVFLGRELWQRLGLQGTSEADGLLVDESLVVKREEVDEEEYREVGWWRFCRRMWEEWVGVGGRVRIVKD</sequence>
<dbReference type="InParanoid" id="A0A3N4LUF0"/>
<keyword evidence="3" id="KW-1185">Reference proteome</keyword>
<dbReference type="EMBL" id="ML121534">
    <property type="protein sequence ID" value="RPB26430.1"/>
    <property type="molecule type" value="Genomic_DNA"/>
</dbReference>
<dbReference type="AlphaFoldDB" id="A0A3N4LUF0"/>
<organism evidence="2 3">
    <name type="scientific">Terfezia boudieri ATCC MYA-4762</name>
    <dbReference type="NCBI Taxonomy" id="1051890"/>
    <lineage>
        <taxon>Eukaryota</taxon>
        <taxon>Fungi</taxon>
        <taxon>Dikarya</taxon>
        <taxon>Ascomycota</taxon>
        <taxon>Pezizomycotina</taxon>
        <taxon>Pezizomycetes</taxon>
        <taxon>Pezizales</taxon>
        <taxon>Pezizaceae</taxon>
        <taxon>Terfezia</taxon>
    </lineage>
</organism>
<reference evidence="2 3" key="1">
    <citation type="journal article" date="2018" name="Nat. Ecol. Evol.">
        <title>Pezizomycetes genomes reveal the molecular basis of ectomycorrhizal truffle lifestyle.</title>
        <authorList>
            <person name="Murat C."/>
            <person name="Payen T."/>
            <person name="Noel B."/>
            <person name="Kuo A."/>
            <person name="Morin E."/>
            <person name="Chen J."/>
            <person name="Kohler A."/>
            <person name="Krizsan K."/>
            <person name="Balestrini R."/>
            <person name="Da Silva C."/>
            <person name="Montanini B."/>
            <person name="Hainaut M."/>
            <person name="Levati E."/>
            <person name="Barry K.W."/>
            <person name="Belfiori B."/>
            <person name="Cichocki N."/>
            <person name="Clum A."/>
            <person name="Dockter R.B."/>
            <person name="Fauchery L."/>
            <person name="Guy J."/>
            <person name="Iotti M."/>
            <person name="Le Tacon F."/>
            <person name="Lindquist E.A."/>
            <person name="Lipzen A."/>
            <person name="Malagnac F."/>
            <person name="Mello A."/>
            <person name="Molinier V."/>
            <person name="Miyauchi S."/>
            <person name="Poulain J."/>
            <person name="Riccioni C."/>
            <person name="Rubini A."/>
            <person name="Sitrit Y."/>
            <person name="Splivallo R."/>
            <person name="Traeger S."/>
            <person name="Wang M."/>
            <person name="Zifcakova L."/>
            <person name="Wipf D."/>
            <person name="Zambonelli A."/>
            <person name="Paolocci F."/>
            <person name="Nowrousian M."/>
            <person name="Ottonello S."/>
            <person name="Baldrian P."/>
            <person name="Spatafora J.W."/>
            <person name="Henrissat B."/>
            <person name="Nagy L.G."/>
            <person name="Aury J.M."/>
            <person name="Wincker P."/>
            <person name="Grigoriev I.V."/>
            <person name="Bonfante P."/>
            <person name="Martin F.M."/>
        </authorList>
    </citation>
    <scope>NUCLEOTIDE SEQUENCE [LARGE SCALE GENOMIC DNA]</scope>
    <source>
        <strain evidence="2 3">ATCC MYA-4762</strain>
    </source>
</reference>
<dbReference type="STRING" id="1051890.A0A3N4LUF0"/>
<feature type="region of interest" description="Disordered" evidence="1">
    <location>
        <begin position="289"/>
        <end position="317"/>
    </location>
</feature>
<feature type="compositionally biased region" description="Polar residues" evidence="1">
    <location>
        <begin position="295"/>
        <end position="317"/>
    </location>
</feature>
<evidence type="ECO:0000313" key="2">
    <source>
        <dbReference type="EMBL" id="RPB26430.1"/>
    </source>
</evidence>
<evidence type="ECO:0000313" key="3">
    <source>
        <dbReference type="Proteomes" id="UP000267821"/>
    </source>
</evidence>
<evidence type="ECO:0000256" key="1">
    <source>
        <dbReference type="SAM" id="MobiDB-lite"/>
    </source>
</evidence>
<protein>
    <submittedName>
        <fullName evidence="2">Uncharacterized protein</fullName>
    </submittedName>
</protein>
<gene>
    <name evidence="2" type="ORF">L211DRAFT_847080</name>
</gene>